<feature type="compositionally biased region" description="Basic and acidic residues" evidence="7">
    <location>
        <begin position="68"/>
        <end position="80"/>
    </location>
</feature>
<feature type="region of interest" description="Disordered" evidence="7">
    <location>
        <begin position="1"/>
        <end position="98"/>
    </location>
</feature>
<keyword evidence="3" id="KW-0813">Transport</keyword>
<comment type="caution">
    <text evidence="10">The sequence shown here is derived from an EMBL/GenBank/DDBJ whole genome shotgun (WGS) entry which is preliminary data.</text>
</comment>
<evidence type="ECO:0000256" key="2">
    <source>
        <dbReference type="ARBA" id="ARBA00010992"/>
    </source>
</evidence>
<sequence>MDHHNTSRPRPNSDARTSHAQEYLPAARPLLAGDSEGVDDGDHDGHLDDDDDDDKDEDSTSTATDNDDPGHGSARSEPKWRQGNFTTRKPNDYQPGHEPQMTVREAMRAYPMAIFWCLAVSMCIIMEGYDTILIGNFFAFPQFQRKYGSFVGITDQTRSGYQVSPFWMAMVGNASGIGAFFGTLLTGYLVAIFGQKRVLIGALVMLSLFIFITFFAPNIGVLFVGQILCGLPWGVFATTAPAYSSEVLPTELRVFGTSWTNMCFIIGQLISAGVLRVCLEREDQWAYRIPFSVQWIWPAILVPVLCFAPESPWHLVRVGRLEDAETSLRKLRRGSSSSATAAATAGNVPTVKQALAAIVHTNALEEDLSVGTSYFDCFSGFELRRTEIACVCFAGQVLSGASFAYNASYFFEQVGLAAETTYSLNLGGTGLAFVGTLVNWFCLMPYFGRRRIYLVGMLVMAAELFLIGLLNVFSSTIPFVAMVQAGLTLVWTFTYQLTVGQLGWALSAEVGSTRLRQKTVCLARNAYYICSVAAGVLQPYFMNPEALNLRGYTGFVWGTTALITCLWAYFRLPETKGRSYEELDVLFARRVDARKFASTNVDALEGRRPNGTTTFADSIEMERTSARQRHIEDNGGPSGGRHSVEDDTAGLLARDAD</sequence>
<protein>
    <submittedName>
        <fullName evidence="10">MFS transporter</fullName>
    </submittedName>
</protein>
<dbReference type="GO" id="GO:0016020">
    <property type="term" value="C:membrane"/>
    <property type="evidence" value="ECO:0007669"/>
    <property type="project" value="UniProtKB-SubCell"/>
</dbReference>
<dbReference type="PANTHER" id="PTHR48022">
    <property type="entry name" value="PLASTIDIC GLUCOSE TRANSPORTER 4"/>
    <property type="match status" value="1"/>
</dbReference>
<comment type="similarity">
    <text evidence="2">Belongs to the major facilitator superfamily. Sugar transporter (TC 2.A.1.1) family.</text>
</comment>
<evidence type="ECO:0000259" key="9">
    <source>
        <dbReference type="PROSITE" id="PS50850"/>
    </source>
</evidence>
<keyword evidence="5 8" id="KW-1133">Transmembrane helix</keyword>
<keyword evidence="4 8" id="KW-0812">Transmembrane</keyword>
<keyword evidence="11" id="KW-1185">Reference proteome</keyword>
<dbReference type="NCBIfam" id="TIGR00879">
    <property type="entry name" value="SP"/>
    <property type="match status" value="1"/>
</dbReference>
<dbReference type="Gene3D" id="1.20.1250.20">
    <property type="entry name" value="MFS general substrate transporter like domains"/>
    <property type="match status" value="1"/>
</dbReference>
<feature type="transmembrane region" description="Helical" evidence="8">
    <location>
        <begin position="388"/>
        <end position="410"/>
    </location>
</feature>
<dbReference type="InterPro" id="IPR005828">
    <property type="entry name" value="MFS_sugar_transport-like"/>
</dbReference>
<feature type="compositionally biased region" description="Basic and acidic residues" evidence="7">
    <location>
        <begin position="1"/>
        <end position="19"/>
    </location>
</feature>
<feature type="transmembrane region" description="Helical" evidence="8">
    <location>
        <begin position="259"/>
        <end position="279"/>
    </location>
</feature>
<dbReference type="EMBL" id="MU404358">
    <property type="protein sequence ID" value="KAI1610282.1"/>
    <property type="molecule type" value="Genomic_DNA"/>
</dbReference>
<evidence type="ECO:0000256" key="6">
    <source>
        <dbReference type="ARBA" id="ARBA00023136"/>
    </source>
</evidence>
<dbReference type="InterPro" id="IPR005829">
    <property type="entry name" value="Sugar_transporter_CS"/>
</dbReference>
<feature type="compositionally biased region" description="Acidic residues" evidence="7">
    <location>
        <begin position="36"/>
        <end position="59"/>
    </location>
</feature>
<feature type="transmembrane region" description="Helical" evidence="8">
    <location>
        <begin position="166"/>
        <end position="191"/>
    </location>
</feature>
<dbReference type="PROSITE" id="PS50850">
    <property type="entry name" value="MFS"/>
    <property type="match status" value="1"/>
</dbReference>
<feature type="transmembrane region" description="Helical" evidence="8">
    <location>
        <begin position="198"/>
        <end position="216"/>
    </location>
</feature>
<dbReference type="FunFam" id="1.20.1250.20:FF:000078">
    <property type="entry name" value="MFS maltose transporter, putative"/>
    <property type="match status" value="1"/>
</dbReference>
<feature type="transmembrane region" description="Helical" evidence="8">
    <location>
        <begin position="109"/>
        <end position="129"/>
    </location>
</feature>
<feature type="transmembrane region" description="Helical" evidence="8">
    <location>
        <begin position="422"/>
        <end position="443"/>
    </location>
</feature>
<feature type="transmembrane region" description="Helical" evidence="8">
    <location>
        <begin position="525"/>
        <end position="542"/>
    </location>
</feature>
<dbReference type="InterPro" id="IPR003663">
    <property type="entry name" value="Sugar/inositol_transpt"/>
</dbReference>
<evidence type="ECO:0000256" key="3">
    <source>
        <dbReference type="ARBA" id="ARBA00022448"/>
    </source>
</evidence>
<feature type="domain" description="Major facilitator superfamily (MFS) profile" evidence="9">
    <location>
        <begin position="116"/>
        <end position="576"/>
    </location>
</feature>
<reference evidence="10" key="1">
    <citation type="journal article" date="2022" name="bioRxiv">
        <title>Deciphering the potential niche of two novel black yeast fungi from a biological soil crust based on their genomes, phenotypes, and melanin regulation.</title>
        <authorList>
            <consortium name="DOE Joint Genome Institute"/>
            <person name="Carr E.C."/>
            <person name="Barton Q."/>
            <person name="Grambo S."/>
            <person name="Sullivan M."/>
            <person name="Renfro C.M."/>
            <person name="Kuo A."/>
            <person name="Pangilinan J."/>
            <person name="Lipzen A."/>
            <person name="Keymanesh K."/>
            <person name="Savage E."/>
            <person name="Barry K."/>
            <person name="Grigoriev I.V."/>
            <person name="Riekhof W.R."/>
            <person name="Harris S.S."/>
        </authorList>
    </citation>
    <scope>NUCLEOTIDE SEQUENCE</scope>
    <source>
        <strain evidence="10">JF 03-4F</strain>
    </source>
</reference>
<accession>A0AAN6IA38</accession>
<dbReference type="PANTHER" id="PTHR48022:SF83">
    <property type="entry name" value="MAJOR FACILITATOR SUPERFAMILY (MFS) PROFILE DOMAIN-CONTAINING PROTEIN"/>
    <property type="match status" value="1"/>
</dbReference>
<dbReference type="InterPro" id="IPR036259">
    <property type="entry name" value="MFS_trans_sf"/>
</dbReference>
<feature type="transmembrane region" description="Helical" evidence="8">
    <location>
        <begin position="452"/>
        <end position="473"/>
    </location>
</feature>
<feature type="region of interest" description="Disordered" evidence="7">
    <location>
        <begin position="607"/>
        <end position="657"/>
    </location>
</feature>
<feature type="transmembrane region" description="Helical" evidence="8">
    <location>
        <begin position="554"/>
        <end position="570"/>
    </location>
</feature>
<evidence type="ECO:0000256" key="8">
    <source>
        <dbReference type="SAM" id="Phobius"/>
    </source>
</evidence>
<gene>
    <name evidence="10" type="ORF">EDD36DRAFT_443736</name>
</gene>
<evidence type="ECO:0000313" key="11">
    <source>
        <dbReference type="Proteomes" id="UP001203852"/>
    </source>
</evidence>
<keyword evidence="6 8" id="KW-0472">Membrane</keyword>
<feature type="compositionally biased region" description="Basic and acidic residues" evidence="7">
    <location>
        <begin position="620"/>
        <end position="633"/>
    </location>
</feature>
<dbReference type="InterPro" id="IPR020846">
    <property type="entry name" value="MFS_dom"/>
</dbReference>
<dbReference type="Proteomes" id="UP001203852">
    <property type="component" value="Unassembled WGS sequence"/>
</dbReference>
<dbReference type="PROSITE" id="PS00217">
    <property type="entry name" value="SUGAR_TRANSPORT_2"/>
    <property type="match status" value="1"/>
</dbReference>
<evidence type="ECO:0000256" key="7">
    <source>
        <dbReference type="SAM" id="MobiDB-lite"/>
    </source>
</evidence>
<feature type="transmembrane region" description="Helical" evidence="8">
    <location>
        <begin position="479"/>
        <end position="504"/>
    </location>
</feature>
<evidence type="ECO:0000256" key="1">
    <source>
        <dbReference type="ARBA" id="ARBA00004141"/>
    </source>
</evidence>
<evidence type="ECO:0000256" key="5">
    <source>
        <dbReference type="ARBA" id="ARBA00022989"/>
    </source>
</evidence>
<evidence type="ECO:0000256" key="4">
    <source>
        <dbReference type="ARBA" id="ARBA00022692"/>
    </source>
</evidence>
<dbReference type="SUPFAM" id="SSF103473">
    <property type="entry name" value="MFS general substrate transporter"/>
    <property type="match status" value="1"/>
</dbReference>
<dbReference type="InterPro" id="IPR050360">
    <property type="entry name" value="MFS_Sugar_Transporters"/>
</dbReference>
<dbReference type="GO" id="GO:0005351">
    <property type="term" value="F:carbohydrate:proton symporter activity"/>
    <property type="evidence" value="ECO:0007669"/>
    <property type="project" value="TreeGrafter"/>
</dbReference>
<dbReference type="Pfam" id="PF00083">
    <property type="entry name" value="Sugar_tr"/>
    <property type="match status" value="1"/>
</dbReference>
<organism evidence="10 11">
    <name type="scientific">Exophiala viscosa</name>
    <dbReference type="NCBI Taxonomy" id="2486360"/>
    <lineage>
        <taxon>Eukaryota</taxon>
        <taxon>Fungi</taxon>
        <taxon>Dikarya</taxon>
        <taxon>Ascomycota</taxon>
        <taxon>Pezizomycotina</taxon>
        <taxon>Eurotiomycetes</taxon>
        <taxon>Chaetothyriomycetidae</taxon>
        <taxon>Chaetothyriales</taxon>
        <taxon>Herpotrichiellaceae</taxon>
        <taxon>Exophiala</taxon>
    </lineage>
</organism>
<dbReference type="AlphaFoldDB" id="A0AAN6IA38"/>
<comment type="subcellular location">
    <subcellularLocation>
        <location evidence="1">Membrane</location>
        <topology evidence="1">Multi-pass membrane protein</topology>
    </subcellularLocation>
</comment>
<name>A0AAN6IA38_9EURO</name>
<proteinExistence type="inferred from homology"/>
<evidence type="ECO:0000313" key="10">
    <source>
        <dbReference type="EMBL" id="KAI1610282.1"/>
    </source>
</evidence>